<reference evidence="1" key="1">
    <citation type="journal article" date="2014" name="Int. J. Syst. Evol. Microbiol.">
        <title>Complete genome sequence of Corynebacterium casei LMG S-19264T (=DSM 44701T), isolated from a smear-ripened cheese.</title>
        <authorList>
            <consortium name="US DOE Joint Genome Institute (JGI-PGF)"/>
            <person name="Walter F."/>
            <person name="Albersmeier A."/>
            <person name="Kalinowski J."/>
            <person name="Ruckert C."/>
        </authorList>
    </citation>
    <scope>NUCLEOTIDE SEQUENCE</scope>
    <source>
        <strain evidence="1">VKM Ac-2007</strain>
    </source>
</reference>
<gene>
    <name evidence="1" type="ORF">GCM10017600_83450</name>
</gene>
<accession>A0A9W6IAR1</accession>
<evidence type="ECO:0000313" key="2">
    <source>
        <dbReference type="Proteomes" id="UP001143474"/>
    </source>
</evidence>
<proteinExistence type="predicted"/>
<keyword evidence="2" id="KW-1185">Reference proteome</keyword>
<reference evidence="1" key="2">
    <citation type="submission" date="2023-01" db="EMBL/GenBank/DDBJ databases">
        <authorList>
            <person name="Sun Q."/>
            <person name="Evtushenko L."/>
        </authorList>
    </citation>
    <scope>NUCLEOTIDE SEQUENCE</scope>
    <source>
        <strain evidence="1">VKM Ac-2007</strain>
    </source>
</reference>
<dbReference type="Proteomes" id="UP001143474">
    <property type="component" value="Unassembled WGS sequence"/>
</dbReference>
<dbReference type="EMBL" id="BSEV01000039">
    <property type="protein sequence ID" value="GLK14932.1"/>
    <property type="molecule type" value="Genomic_DNA"/>
</dbReference>
<dbReference type="AlphaFoldDB" id="A0A9W6IAR1"/>
<organism evidence="1 2">
    <name type="scientific">Streptosporangium carneum</name>
    <dbReference type="NCBI Taxonomy" id="47481"/>
    <lineage>
        <taxon>Bacteria</taxon>
        <taxon>Bacillati</taxon>
        <taxon>Actinomycetota</taxon>
        <taxon>Actinomycetes</taxon>
        <taxon>Streptosporangiales</taxon>
        <taxon>Streptosporangiaceae</taxon>
        <taxon>Streptosporangium</taxon>
    </lineage>
</organism>
<evidence type="ECO:0000313" key="1">
    <source>
        <dbReference type="EMBL" id="GLK14932.1"/>
    </source>
</evidence>
<sequence length="45" mass="4899">MSTNPSDVVTDVTASIARQIEAEDFRELFEGISPSMICHDAATQD</sequence>
<protein>
    <submittedName>
        <fullName evidence="1">Uncharacterized protein</fullName>
    </submittedName>
</protein>
<name>A0A9W6IAR1_9ACTN</name>
<dbReference type="RefSeq" id="WP_271223159.1">
    <property type="nucleotide sequence ID" value="NZ_BAAAVD010000017.1"/>
</dbReference>
<comment type="caution">
    <text evidence="1">The sequence shown here is derived from an EMBL/GenBank/DDBJ whole genome shotgun (WGS) entry which is preliminary data.</text>
</comment>